<sequence length="92" mass="10238">HFQFEADRRAIIITINSFGTELTKDDRAKLYPKCGKLNPDGLAALSRADDYEQVKAVAEYYAVSNIFLLVNLDIGGACQLLLLSVLMYLLTP</sequence>
<name>A0A3Q0JKE2_DIACI</name>
<protein>
    <submittedName>
        <fullName evidence="3">V-type proton ATPase subunit d-like</fullName>
    </submittedName>
</protein>
<keyword evidence="1" id="KW-1133">Transmembrane helix</keyword>
<dbReference type="GO" id="GO:0046961">
    <property type="term" value="F:proton-transporting ATPase activity, rotational mechanism"/>
    <property type="evidence" value="ECO:0007669"/>
    <property type="project" value="InterPro"/>
</dbReference>
<keyword evidence="1" id="KW-0472">Membrane</keyword>
<proteinExistence type="predicted"/>
<dbReference type="AlphaFoldDB" id="A0A3Q0JKE2"/>
<dbReference type="GeneID" id="113473438"/>
<dbReference type="Pfam" id="PF01992">
    <property type="entry name" value="vATP-synt_AC39"/>
    <property type="match status" value="1"/>
</dbReference>
<dbReference type="STRING" id="121845.A0A3Q0JKE2"/>
<gene>
    <name evidence="3" type="primary">LOC113473438</name>
</gene>
<evidence type="ECO:0000313" key="2">
    <source>
        <dbReference type="Proteomes" id="UP000079169"/>
    </source>
</evidence>
<evidence type="ECO:0000313" key="3">
    <source>
        <dbReference type="RefSeq" id="XP_026688864.1"/>
    </source>
</evidence>
<dbReference type="KEGG" id="dci:113473438"/>
<dbReference type="Proteomes" id="UP000079169">
    <property type="component" value="Unplaced"/>
</dbReference>
<dbReference type="SUPFAM" id="SSF103486">
    <property type="entry name" value="V-type ATP synthase subunit C"/>
    <property type="match status" value="1"/>
</dbReference>
<dbReference type="PANTHER" id="PTHR11028">
    <property type="entry name" value="VACUOLAR ATP SYNTHASE SUBUNIT AC39"/>
    <property type="match status" value="1"/>
</dbReference>
<evidence type="ECO:0000256" key="1">
    <source>
        <dbReference type="SAM" id="Phobius"/>
    </source>
</evidence>
<organism evidence="2 3">
    <name type="scientific">Diaphorina citri</name>
    <name type="common">Asian citrus psyllid</name>
    <dbReference type="NCBI Taxonomy" id="121845"/>
    <lineage>
        <taxon>Eukaryota</taxon>
        <taxon>Metazoa</taxon>
        <taxon>Ecdysozoa</taxon>
        <taxon>Arthropoda</taxon>
        <taxon>Hexapoda</taxon>
        <taxon>Insecta</taxon>
        <taxon>Pterygota</taxon>
        <taxon>Neoptera</taxon>
        <taxon>Paraneoptera</taxon>
        <taxon>Hemiptera</taxon>
        <taxon>Sternorrhyncha</taxon>
        <taxon>Psylloidea</taxon>
        <taxon>Psyllidae</taxon>
        <taxon>Diaphorininae</taxon>
        <taxon>Diaphorina</taxon>
    </lineage>
</organism>
<keyword evidence="1" id="KW-0812">Transmembrane</keyword>
<feature type="transmembrane region" description="Helical" evidence="1">
    <location>
        <begin position="66"/>
        <end position="90"/>
    </location>
</feature>
<dbReference type="InterPro" id="IPR036079">
    <property type="entry name" value="ATPase_csu/dsu_sf"/>
</dbReference>
<feature type="non-terminal residue" evidence="3">
    <location>
        <position position="1"/>
    </location>
</feature>
<dbReference type="PaxDb" id="121845-A0A3Q0JKE2"/>
<dbReference type="InterPro" id="IPR002843">
    <property type="entry name" value="ATPase_V0-cplx_csu/dsu"/>
</dbReference>
<accession>A0A3Q0JKE2</accession>
<reference evidence="3" key="1">
    <citation type="submission" date="2025-08" db="UniProtKB">
        <authorList>
            <consortium name="RefSeq"/>
        </authorList>
    </citation>
    <scope>IDENTIFICATION</scope>
</reference>
<keyword evidence="2" id="KW-1185">Reference proteome</keyword>
<dbReference type="RefSeq" id="XP_026688864.1">
    <property type="nucleotide sequence ID" value="XM_026833063.1"/>
</dbReference>
<dbReference type="InterPro" id="IPR016727">
    <property type="entry name" value="ATPase_V0-cplx_dsu"/>
</dbReference>
<dbReference type="GO" id="GO:0033179">
    <property type="term" value="C:proton-transporting V-type ATPase, V0 domain"/>
    <property type="evidence" value="ECO:0007669"/>
    <property type="project" value="InterPro"/>
</dbReference>